<evidence type="ECO:0000259" key="1">
    <source>
        <dbReference type="Pfam" id="PF07238"/>
    </source>
</evidence>
<proteinExistence type="predicted"/>
<dbReference type="Pfam" id="PF07238">
    <property type="entry name" value="PilZ"/>
    <property type="match status" value="1"/>
</dbReference>
<accession>A0ABV6IHF1</accession>
<sequence length="117" mass="13164">MFELRKTPRINVTWRGTINMDNAKLVPIKIINVGSSGFLFLCPKALMADREYSLSVEIPNIDKSSSMQYQVDCVVVLTHSVLSGEQFRIGVKFVSISSMHRDLINAWVSLASKFDPD</sequence>
<protein>
    <submittedName>
        <fullName evidence="2">PilZ domain-containing protein</fullName>
    </submittedName>
</protein>
<reference evidence="2 3" key="1">
    <citation type="submission" date="2024-09" db="EMBL/GenBank/DDBJ databases">
        <authorList>
            <person name="Sun Q."/>
            <person name="Mori K."/>
        </authorList>
    </citation>
    <scope>NUCLEOTIDE SEQUENCE [LARGE SCALE GENOMIC DNA]</scope>
    <source>
        <strain evidence="2 3">CCM 8677</strain>
    </source>
</reference>
<evidence type="ECO:0000313" key="3">
    <source>
        <dbReference type="Proteomes" id="UP001589844"/>
    </source>
</evidence>
<feature type="domain" description="PilZ" evidence="1">
    <location>
        <begin position="4"/>
        <end position="108"/>
    </location>
</feature>
<evidence type="ECO:0000313" key="2">
    <source>
        <dbReference type="EMBL" id="MFC0350993.1"/>
    </source>
</evidence>
<dbReference type="SUPFAM" id="SSF141371">
    <property type="entry name" value="PilZ domain-like"/>
    <property type="match status" value="1"/>
</dbReference>
<name>A0ABV6IHF1_9BURK</name>
<dbReference type="InterPro" id="IPR009875">
    <property type="entry name" value="PilZ_domain"/>
</dbReference>
<keyword evidence="3" id="KW-1185">Reference proteome</keyword>
<comment type="caution">
    <text evidence="2">The sequence shown here is derived from an EMBL/GenBank/DDBJ whole genome shotgun (WGS) entry which is preliminary data.</text>
</comment>
<dbReference type="Gene3D" id="2.40.10.220">
    <property type="entry name" value="predicted glycosyltransferase like domains"/>
    <property type="match status" value="1"/>
</dbReference>
<dbReference type="EMBL" id="JBHLXJ010000015">
    <property type="protein sequence ID" value="MFC0350993.1"/>
    <property type="molecule type" value="Genomic_DNA"/>
</dbReference>
<gene>
    <name evidence="2" type="ORF">ACFFJH_14340</name>
</gene>
<dbReference type="RefSeq" id="WP_390213545.1">
    <property type="nucleotide sequence ID" value="NZ_JBHLXJ010000015.1"/>
</dbReference>
<organism evidence="2 3">
    <name type="scientific">Undibacterium danionis</name>
    <dbReference type="NCBI Taxonomy" id="1812100"/>
    <lineage>
        <taxon>Bacteria</taxon>
        <taxon>Pseudomonadati</taxon>
        <taxon>Pseudomonadota</taxon>
        <taxon>Betaproteobacteria</taxon>
        <taxon>Burkholderiales</taxon>
        <taxon>Oxalobacteraceae</taxon>
        <taxon>Undibacterium</taxon>
    </lineage>
</organism>
<dbReference type="Proteomes" id="UP001589844">
    <property type="component" value="Unassembled WGS sequence"/>
</dbReference>